<gene>
    <name evidence="2" type="ORF">BWK72_12875</name>
</gene>
<reference evidence="2 3" key="1">
    <citation type="submission" date="2017-01" db="EMBL/GenBank/DDBJ databases">
        <title>Novel large sulfur bacteria in the metagenomes of groundwater-fed chemosynthetic microbial mats in the Lake Huron basin.</title>
        <authorList>
            <person name="Sharrar A.M."/>
            <person name="Flood B.E."/>
            <person name="Bailey J.V."/>
            <person name="Jones D.S."/>
            <person name="Biddanda B."/>
            <person name="Ruberg S.A."/>
            <person name="Marcus D.N."/>
            <person name="Dick G.J."/>
        </authorList>
    </citation>
    <scope>NUCLEOTIDE SEQUENCE [LARGE SCALE GENOMIC DNA]</scope>
    <source>
        <strain evidence="2">A7</strain>
    </source>
</reference>
<sequence length="185" mass="19578">MGGTLTETIGENARTRLVWLGLLAMPLLLPVALPGMGLAVGALSVFVACGLCLSHQVPLPRWLAKRGLNARVKTLLARMVSRAVGTIGRVSRPRLLPLSNRPARLLNGLMLTVAGLAMATPVPVVSFDNVLPALAIVLLSWGLRLRDGVMLMAGYVATAVAVASVVLLWWGGSVVALQLMSLFWP</sequence>
<evidence type="ECO:0000313" key="3">
    <source>
        <dbReference type="Proteomes" id="UP000192505"/>
    </source>
</evidence>
<dbReference type="PANTHER" id="PTHR41795:SF1">
    <property type="entry name" value="EXOPOLYSACCHARIDE SYNTHESIS PROTEIN"/>
    <property type="match status" value="1"/>
</dbReference>
<accession>A0A1W9KTS6</accession>
<dbReference type="Pfam" id="PF06055">
    <property type="entry name" value="ExoD"/>
    <property type="match status" value="1"/>
</dbReference>
<keyword evidence="1" id="KW-0472">Membrane</keyword>
<feature type="transmembrane region" description="Helical" evidence="1">
    <location>
        <begin position="27"/>
        <end position="53"/>
    </location>
</feature>
<feature type="transmembrane region" description="Helical" evidence="1">
    <location>
        <begin position="155"/>
        <end position="184"/>
    </location>
</feature>
<keyword evidence="1" id="KW-0812">Transmembrane</keyword>
<dbReference type="AlphaFoldDB" id="A0A1W9KTS6"/>
<dbReference type="EMBL" id="MTEI01000008">
    <property type="protein sequence ID" value="OQW87431.1"/>
    <property type="molecule type" value="Genomic_DNA"/>
</dbReference>
<name>A0A1W9KTS6_9BURK</name>
<evidence type="ECO:0000256" key="1">
    <source>
        <dbReference type="SAM" id="Phobius"/>
    </source>
</evidence>
<feature type="transmembrane region" description="Helical" evidence="1">
    <location>
        <begin position="125"/>
        <end position="143"/>
    </location>
</feature>
<evidence type="ECO:0000313" key="2">
    <source>
        <dbReference type="EMBL" id="OQW87431.1"/>
    </source>
</evidence>
<dbReference type="PANTHER" id="PTHR41795">
    <property type="entry name" value="EXOPOLYSACCHARIDE SYNTHESIS PROTEIN"/>
    <property type="match status" value="1"/>
</dbReference>
<organism evidence="2 3">
    <name type="scientific">Rhodoferax ferrireducens</name>
    <dbReference type="NCBI Taxonomy" id="192843"/>
    <lineage>
        <taxon>Bacteria</taxon>
        <taxon>Pseudomonadati</taxon>
        <taxon>Pseudomonadota</taxon>
        <taxon>Betaproteobacteria</taxon>
        <taxon>Burkholderiales</taxon>
        <taxon>Comamonadaceae</taxon>
        <taxon>Rhodoferax</taxon>
    </lineage>
</organism>
<protein>
    <submittedName>
        <fullName evidence="2">Exopolysaccharide biosynthesis protein exod</fullName>
    </submittedName>
</protein>
<proteinExistence type="predicted"/>
<keyword evidence="1" id="KW-1133">Transmembrane helix</keyword>
<comment type="caution">
    <text evidence="2">The sequence shown here is derived from an EMBL/GenBank/DDBJ whole genome shotgun (WGS) entry which is preliminary data.</text>
</comment>
<dbReference type="Proteomes" id="UP000192505">
    <property type="component" value="Unassembled WGS sequence"/>
</dbReference>
<dbReference type="InterPro" id="IPR010331">
    <property type="entry name" value="ExoD"/>
</dbReference>